<name>A0A7S1BH17_9STRA</name>
<gene>
    <name evidence="2" type="ORF">CHYS00102_LOCUS12933</name>
</gene>
<accession>A0A7S1BH17</accession>
<dbReference type="AlphaFoldDB" id="A0A7S1BH17"/>
<dbReference type="EMBL" id="HBFR01017767">
    <property type="protein sequence ID" value="CAD8885736.1"/>
    <property type="molecule type" value="Transcribed_RNA"/>
</dbReference>
<organism evidence="2">
    <name type="scientific">Corethron hystrix</name>
    <dbReference type="NCBI Taxonomy" id="216773"/>
    <lineage>
        <taxon>Eukaryota</taxon>
        <taxon>Sar</taxon>
        <taxon>Stramenopiles</taxon>
        <taxon>Ochrophyta</taxon>
        <taxon>Bacillariophyta</taxon>
        <taxon>Coscinodiscophyceae</taxon>
        <taxon>Corethrophycidae</taxon>
        <taxon>Corethrales</taxon>
        <taxon>Corethraceae</taxon>
        <taxon>Corethron</taxon>
    </lineage>
</organism>
<proteinExistence type="predicted"/>
<feature type="region of interest" description="Disordered" evidence="1">
    <location>
        <begin position="218"/>
        <end position="244"/>
    </location>
</feature>
<feature type="compositionally biased region" description="Basic and acidic residues" evidence="1">
    <location>
        <begin position="229"/>
        <end position="240"/>
    </location>
</feature>
<evidence type="ECO:0000256" key="1">
    <source>
        <dbReference type="SAM" id="MobiDB-lite"/>
    </source>
</evidence>
<sequence>MAEFSIEVAPSMCLVDRDEPNEERSVSSSDPEVCGLFENSFATCHSSPAYLQKHELGIEDSFASFVELDEVRLFFAKSGDSGSESSTDVMAERPGIVVTEDVERTESGTLLEGETDAEDKNSEHRVDRLSVGQSIKIIPISLSTDARDDGNARFQISIEALQILLSNDRRGDGYATWKLKKLKETKLKIPDVSLYSSKHIVGNVIRAHFGGGIEKPLNSGWTDVDGGDDPQKNDSARSDSETLLGNTISPNAWVREVC</sequence>
<protein>
    <submittedName>
        <fullName evidence="2">Uncharacterized protein</fullName>
    </submittedName>
</protein>
<evidence type="ECO:0000313" key="2">
    <source>
        <dbReference type="EMBL" id="CAD8885736.1"/>
    </source>
</evidence>
<reference evidence="2" key="1">
    <citation type="submission" date="2021-01" db="EMBL/GenBank/DDBJ databases">
        <authorList>
            <person name="Corre E."/>
            <person name="Pelletier E."/>
            <person name="Niang G."/>
            <person name="Scheremetjew M."/>
            <person name="Finn R."/>
            <person name="Kale V."/>
            <person name="Holt S."/>
            <person name="Cochrane G."/>
            <person name="Meng A."/>
            <person name="Brown T."/>
            <person name="Cohen L."/>
        </authorList>
    </citation>
    <scope>NUCLEOTIDE SEQUENCE</scope>
    <source>
        <strain evidence="2">308</strain>
    </source>
</reference>